<evidence type="ECO:0000256" key="1">
    <source>
        <dbReference type="ARBA" id="ARBA00022448"/>
    </source>
</evidence>
<proteinExistence type="predicted"/>
<evidence type="ECO:0000313" key="5">
    <source>
        <dbReference type="EMBL" id="AIT93647.1"/>
    </source>
</evidence>
<dbReference type="InterPro" id="IPR003439">
    <property type="entry name" value="ABC_transporter-like_ATP-bd"/>
</dbReference>
<evidence type="ECO:0000256" key="2">
    <source>
        <dbReference type="ARBA" id="ARBA00022741"/>
    </source>
</evidence>
<dbReference type="PANTHER" id="PTHR42781:SF4">
    <property type="entry name" value="SPERMIDINE_PUTRESCINE IMPORT ATP-BINDING PROTEIN POTA"/>
    <property type="match status" value="1"/>
</dbReference>
<protein>
    <submittedName>
        <fullName evidence="5">Probable transport protein</fullName>
    </submittedName>
</protein>
<keyword evidence="5" id="KW-0150">Chloroplast</keyword>
<sequence>MTIYVQNIGKSIGNTLLFRDVTFNIEPGQTIALIGASGSGKSTLLRILAGYEHPDEGVIWFDDIDATTIPIADLRRRTGFMFQDYALFKHLTVYEHIAFGLHMRFLKIPDSEKKTILHERRVVTDAEKANRVQEILDLLFLNDVAKEYPRTLSGGQKQRVALGRCLASDPQLLLLDEPFSALDPPLRKHLSRWLRRQHMRAPISTVLITHNYKTALDTGNNVILLEDNTIIMRDEPPGAYQYLHKFKNFTIVIQQTPTQQYPI</sequence>
<evidence type="ECO:0000259" key="4">
    <source>
        <dbReference type="PROSITE" id="PS50893"/>
    </source>
</evidence>
<dbReference type="SMART" id="SM00382">
    <property type="entry name" value="AAA"/>
    <property type="match status" value="1"/>
</dbReference>
<keyword evidence="1" id="KW-0813">Transport</keyword>
<reference evidence="5" key="1">
    <citation type="journal article" date="2014" name="BMC Evol. Biol.">
        <title>Chloroplast phylogenomic analysis resolves deep-level relationships within the green algal class Trebouxiophyceae.</title>
        <authorList>
            <person name="Lemieux C."/>
            <person name="Otis C."/>
            <person name="Turmel M."/>
        </authorList>
    </citation>
    <scope>NUCLEOTIDE SEQUENCE</scope>
</reference>
<keyword evidence="3" id="KW-0067">ATP-binding</keyword>
<dbReference type="Gene3D" id="3.40.50.300">
    <property type="entry name" value="P-loop containing nucleotide triphosphate hydrolases"/>
    <property type="match status" value="1"/>
</dbReference>
<dbReference type="AlphaFoldDB" id="A0A097KKG9"/>
<evidence type="ECO:0000256" key="3">
    <source>
        <dbReference type="ARBA" id="ARBA00022840"/>
    </source>
</evidence>
<dbReference type="SUPFAM" id="SSF52540">
    <property type="entry name" value="P-loop containing nucleoside triphosphate hydrolases"/>
    <property type="match status" value="1"/>
</dbReference>
<dbReference type="GO" id="GO:0005524">
    <property type="term" value="F:ATP binding"/>
    <property type="evidence" value="ECO:0007669"/>
    <property type="project" value="UniProtKB-KW"/>
</dbReference>
<name>A0A097KKG9_9CHLO</name>
<keyword evidence="2" id="KW-0547">Nucleotide-binding</keyword>
<dbReference type="InterPro" id="IPR017871">
    <property type="entry name" value="ABC_transporter-like_CS"/>
</dbReference>
<keyword evidence="5" id="KW-0934">Plastid</keyword>
<dbReference type="InterPro" id="IPR027417">
    <property type="entry name" value="P-loop_NTPase"/>
</dbReference>
<dbReference type="Pfam" id="PF00005">
    <property type="entry name" value="ABC_tran"/>
    <property type="match status" value="1"/>
</dbReference>
<dbReference type="PANTHER" id="PTHR42781">
    <property type="entry name" value="SPERMIDINE/PUTRESCINE IMPORT ATP-BINDING PROTEIN POTA"/>
    <property type="match status" value="1"/>
</dbReference>
<organism evidence="5">
    <name type="scientific">Stichococcus bacillaris</name>
    <dbReference type="NCBI Taxonomy" id="37433"/>
    <lineage>
        <taxon>Eukaryota</taxon>
        <taxon>Viridiplantae</taxon>
        <taxon>Chlorophyta</taxon>
        <taxon>core chlorophytes</taxon>
        <taxon>Trebouxiophyceae</taxon>
        <taxon>Prasiolales</taxon>
        <taxon>Stichococcaceae</taxon>
        <taxon>Stichococcus</taxon>
    </lineage>
</organism>
<dbReference type="GeneID" id="22158665"/>
<dbReference type="PROSITE" id="PS00211">
    <property type="entry name" value="ABC_TRANSPORTER_1"/>
    <property type="match status" value="1"/>
</dbReference>
<dbReference type="InterPro" id="IPR003593">
    <property type="entry name" value="AAA+_ATPase"/>
</dbReference>
<gene>
    <name evidence="5" type="primary">cysA</name>
</gene>
<dbReference type="PROSITE" id="PS50893">
    <property type="entry name" value="ABC_TRANSPORTER_2"/>
    <property type="match status" value="1"/>
</dbReference>
<geneLocation type="chloroplast" evidence="5"/>
<dbReference type="InterPro" id="IPR050093">
    <property type="entry name" value="ABC_SmlMolc_Importer"/>
</dbReference>
<feature type="domain" description="ABC transporter" evidence="4">
    <location>
        <begin position="3"/>
        <end position="252"/>
    </location>
</feature>
<dbReference type="RefSeq" id="YP_009105007.1">
    <property type="nucleotide sequence ID" value="NC_025527.1"/>
</dbReference>
<dbReference type="EMBL" id="KM462864">
    <property type="protein sequence ID" value="AIT93647.1"/>
    <property type="molecule type" value="Genomic_DNA"/>
</dbReference>
<dbReference type="GO" id="GO:0016887">
    <property type="term" value="F:ATP hydrolysis activity"/>
    <property type="evidence" value="ECO:0007669"/>
    <property type="project" value="InterPro"/>
</dbReference>
<accession>A0A097KKG9</accession>